<dbReference type="EMBL" id="BNJF01000008">
    <property type="protein sequence ID" value="GHO50325.1"/>
    <property type="molecule type" value="Genomic_DNA"/>
</dbReference>
<evidence type="ECO:0000313" key="2">
    <source>
        <dbReference type="Proteomes" id="UP000612362"/>
    </source>
</evidence>
<comment type="caution">
    <text evidence="1">The sequence shown here is derived from an EMBL/GenBank/DDBJ whole genome shotgun (WGS) entry which is preliminary data.</text>
</comment>
<sequence>MTLVGNVAGHLLLEVTLFFCPLSEASLYRKALKAGCRAIKAMNLMALGPYEPPDEVWLPSGLFSTIPKR</sequence>
<evidence type="ECO:0000313" key="1">
    <source>
        <dbReference type="EMBL" id="GHO50325.1"/>
    </source>
</evidence>
<protein>
    <submittedName>
        <fullName evidence="1">Uncharacterized protein</fullName>
    </submittedName>
</protein>
<name>A0A8J3IBN6_9CHLR</name>
<accession>A0A8J3IBN6</accession>
<proteinExistence type="predicted"/>
<reference evidence="1" key="1">
    <citation type="submission" date="2020-10" db="EMBL/GenBank/DDBJ databases">
        <title>Taxonomic study of unclassified bacteria belonging to the class Ktedonobacteria.</title>
        <authorList>
            <person name="Yabe S."/>
            <person name="Wang C.M."/>
            <person name="Zheng Y."/>
            <person name="Sakai Y."/>
            <person name="Cavaletti L."/>
            <person name="Monciardini P."/>
            <person name="Donadio S."/>
        </authorList>
    </citation>
    <scope>NUCLEOTIDE SEQUENCE</scope>
    <source>
        <strain evidence="1">SOSP1-1</strain>
    </source>
</reference>
<gene>
    <name evidence="1" type="ORF">KSX_84880</name>
</gene>
<organism evidence="1 2">
    <name type="scientific">Ktedonospora formicarum</name>
    <dbReference type="NCBI Taxonomy" id="2778364"/>
    <lineage>
        <taxon>Bacteria</taxon>
        <taxon>Bacillati</taxon>
        <taxon>Chloroflexota</taxon>
        <taxon>Ktedonobacteria</taxon>
        <taxon>Ktedonobacterales</taxon>
        <taxon>Ktedonobacteraceae</taxon>
        <taxon>Ktedonospora</taxon>
    </lineage>
</organism>
<dbReference type="Proteomes" id="UP000612362">
    <property type="component" value="Unassembled WGS sequence"/>
</dbReference>
<keyword evidence="2" id="KW-1185">Reference proteome</keyword>
<dbReference type="AlphaFoldDB" id="A0A8J3IBN6"/>